<dbReference type="EMBL" id="LAZR01000053">
    <property type="protein sequence ID" value="KKN98072.1"/>
    <property type="molecule type" value="Genomic_DNA"/>
</dbReference>
<feature type="transmembrane region" description="Helical" evidence="1">
    <location>
        <begin position="91"/>
        <end position="122"/>
    </location>
</feature>
<reference evidence="2" key="1">
    <citation type="journal article" date="2015" name="Nature">
        <title>Complex archaea that bridge the gap between prokaryotes and eukaryotes.</title>
        <authorList>
            <person name="Spang A."/>
            <person name="Saw J.H."/>
            <person name="Jorgensen S.L."/>
            <person name="Zaremba-Niedzwiedzka K."/>
            <person name="Martijn J."/>
            <person name="Lind A.E."/>
            <person name="van Eijk R."/>
            <person name="Schleper C."/>
            <person name="Guy L."/>
            <person name="Ettema T.J."/>
        </authorList>
    </citation>
    <scope>NUCLEOTIDE SEQUENCE</scope>
</reference>
<gene>
    <name evidence="2" type="ORF">LCGC14_0149330</name>
</gene>
<evidence type="ECO:0000313" key="2">
    <source>
        <dbReference type="EMBL" id="KKN98072.1"/>
    </source>
</evidence>
<proteinExistence type="predicted"/>
<feature type="transmembrane region" description="Helical" evidence="1">
    <location>
        <begin position="128"/>
        <end position="150"/>
    </location>
</feature>
<name>A0A0F9VE65_9ZZZZ</name>
<sequence>MIPDTQMLRKNVWSGLGVTLVTCWLLAWLIPRYGGSGMAFGMHPQRLATLGAWVMLLCAIALTLVSFIQLRKQRVTLFASPSLAVIWHQLWPFLYVLLFIVLAIYLPLTWLAPFIVGALVMLLGERRWYVVALAAAVPTAALYLLTVHLMRIGVV</sequence>
<dbReference type="AlphaFoldDB" id="A0A0F9VE65"/>
<keyword evidence="1" id="KW-1133">Transmembrane helix</keyword>
<keyword evidence="1" id="KW-0472">Membrane</keyword>
<accession>A0A0F9VE65</accession>
<evidence type="ECO:0008006" key="3">
    <source>
        <dbReference type="Google" id="ProtNLM"/>
    </source>
</evidence>
<organism evidence="2">
    <name type="scientific">marine sediment metagenome</name>
    <dbReference type="NCBI Taxonomy" id="412755"/>
    <lineage>
        <taxon>unclassified sequences</taxon>
        <taxon>metagenomes</taxon>
        <taxon>ecological metagenomes</taxon>
    </lineage>
</organism>
<feature type="transmembrane region" description="Helical" evidence="1">
    <location>
        <begin position="12"/>
        <end position="30"/>
    </location>
</feature>
<evidence type="ECO:0000256" key="1">
    <source>
        <dbReference type="SAM" id="Phobius"/>
    </source>
</evidence>
<comment type="caution">
    <text evidence="2">The sequence shown here is derived from an EMBL/GenBank/DDBJ whole genome shotgun (WGS) entry which is preliminary data.</text>
</comment>
<feature type="transmembrane region" description="Helical" evidence="1">
    <location>
        <begin position="50"/>
        <end position="70"/>
    </location>
</feature>
<protein>
    <recommendedName>
        <fullName evidence="3">Tripartite tricarboxylate transporter TctB family protein</fullName>
    </recommendedName>
</protein>
<keyword evidence="1" id="KW-0812">Transmembrane</keyword>